<accession>A0A371Q1J0</accession>
<keyword evidence="3" id="KW-1185">Reference proteome</keyword>
<dbReference type="Pfam" id="PF10589">
    <property type="entry name" value="NADH_4Fe-4S"/>
    <property type="match status" value="1"/>
</dbReference>
<dbReference type="AlphaFoldDB" id="A0A371Q1J0"/>
<dbReference type="SUPFAM" id="SSF140490">
    <property type="entry name" value="Nqo1C-terminal domain-like"/>
    <property type="match status" value="1"/>
</dbReference>
<dbReference type="InterPro" id="IPR037207">
    <property type="entry name" value="Nuop51_4Fe4S-bd_sf"/>
</dbReference>
<dbReference type="Gene3D" id="1.20.1440.230">
    <property type="entry name" value="NADH-ubiquinone oxidoreductase 51kDa subunit, iron-sulphur binding domain"/>
    <property type="match status" value="1"/>
</dbReference>
<gene>
    <name evidence="2" type="ORF">DY245_22635</name>
</gene>
<evidence type="ECO:0000259" key="1">
    <source>
        <dbReference type="Pfam" id="PF10589"/>
    </source>
</evidence>
<evidence type="ECO:0000313" key="2">
    <source>
        <dbReference type="EMBL" id="REK88213.1"/>
    </source>
</evidence>
<comment type="caution">
    <text evidence="2">The sequence shown here is derived from an EMBL/GenBank/DDBJ whole genome shotgun (WGS) entry which is preliminary data.</text>
</comment>
<proteinExistence type="predicted"/>
<dbReference type="Proteomes" id="UP000262477">
    <property type="component" value="Unassembled WGS sequence"/>
</dbReference>
<feature type="domain" description="NADH-ubiquinone oxidoreductase 51kDa subunit iron-sulphur binding" evidence="1">
    <location>
        <begin position="2"/>
        <end position="56"/>
    </location>
</feature>
<protein>
    <recommendedName>
        <fullName evidence="1">NADH-ubiquinone oxidoreductase 51kDa subunit iron-sulphur binding domain-containing protein</fullName>
    </recommendedName>
</protein>
<name>A0A371Q1J0_STRIH</name>
<sequence>MGTVRQEEALHRVKHLTGAAAAGDLALLREVGQAMRDASICGPGQTAWNAVESAIDRLGAFT</sequence>
<evidence type="ECO:0000313" key="3">
    <source>
        <dbReference type="Proteomes" id="UP000262477"/>
    </source>
</evidence>
<dbReference type="GO" id="GO:0051539">
    <property type="term" value="F:4 iron, 4 sulfur cluster binding"/>
    <property type="evidence" value="ECO:0007669"/>
    <property type="project" value="InterPro"/>
</dbReference>
<organism evidence="2 3">
    <name type="scientific">Streptomyces inhibens</name>
    <dbReference type="NCBI Taxonomy" id="2293571"/>
    <lineage>
        <taxon>Bacteria</taxon>
        <taxon>Bacillati</taxon>
        <taxon>Actinomycetota</taxon>
        <taxon>Actinomycetes</taxon>
        <taxon>Kitasatosporales</taxon>
        <taxon>Streptomycetaceae</taxon>
        <taxon>Streptomyces</taxon>
    </lineage>
</organism>
<reference evidence="2 3" key="1">
    <citation type="submission" date="2018-08" db="EMBL/GenBank/DDBJ databases">
        <title>Streptomyces NEAU-D10 sp. nov., a novel Actinomycete isolated from soil.</title>
        <authorList>
            <person name="Jin L."/>
        </authorList>
    </citation>
    <scope>NUCLEOTIDE SEQUENCE [LARGE SCALE GENOMIC DNA]</scope>
    <source>
        <strain evidence="2 3">NEAU-D10</strain>
    </source>
</reference>
<dbReference type="InterPro" id="IPR019575">
    <property type="entry name" value="Nuop51_4Fe4S-bd"/>
</dbReference>
<dbReference type="EMBL" id="QUAC01000180">
    <property type="protein sequence ID" value="REK88213.1"/>
    <property type="molecule type" value="Genomic_DNA"/>
</dbReference>